<dbReference type="GO" id="GO:0000287">
    <property type="term" value="F:magnesium ion binding"/>
    <property type="evidence" value="ECO:0007669"/>
    <property type="project" value="InterPro"/>
</dbReference>
<dbReference type="AlphaFoldDB" id="A0A6C0F8T1"/>
<sequence>MCAKNIKKLDYVLKNAIGKECQFEYRPKKYMFGISNYGDIPEWINKADGDPWDIFAPGISSKLPINKKFVIKKILGILLLENGNHKIAIKVNTKGYDKDRCLDDINTYCKKYTKFQNMNGVFIHFT</sequence>
<dbReference type="GO" id="GO:0006796">
    <property type="term" value="P:phosphate-containing compound metabolic process"/>
    <property type="evidence" value="ECO:0007669"/>
    <property type="project" value="InterPro"/>
</dbReference>
<dbReference type="GO" id="GO:0004427">
    <property type="term" value="F:inorganic diphosphate phosphatase activity"/>
    <property type="evidence" value="ECO:0007669"/>
    <property type="project" value="InterPro"/>
</dbReference>
<reference evidence="1" key="1">
    <citation type="journal article" date="2020" name="Nature">
        <title>Giant virus diversity and host interactions through global metagenomics.</title>
        <authorList>
            <person name="Schulz F."/>
            <person name="Roux S."/>
            <person name="Paez-Espino D."/>
            <person name="Jungbluth S."/>
            <person name="Walsh D.A."/>
            <person name="Denef V.J."/>
            <person name="McMahon K.D."/>
            <person name="Konstantinidis K.T."/>
            <person name="Eloe-Fadrosh E.A."/>
            <person name="Kyrpides N.C."/>
            <person name="Woyke T."/>
        </authorList>
    </citation>
    <scope>NUCLEOTIDE SEQUENCE</scope>
    <source>
        <strain evidence="1">GVMAG-S-ERX555967-131</strain>
    </source>
</reference>
<organism evidence="1">
    <name type="scientific">viral metagenome</name>
    <dbReference type="NCBI Taxonomy" id="1070528"/>
    <lineage>
        <taxon>unclassified sequences</taxon>
        <taxon>metagenomes</taxon>
        <taxon>organismal metagenomes</taxon>
    </lineage>
</organism>
<dbReference type="GO" id="GO:0005737">
    <property type="term" value="C:cytoplasm"/>
    <property type="evidence" value="ECO:0007669"/>
    <property type="project" value="InterPro"/>
</dbReference>
<protein>
    <submittedName>
        <fullName evidence="1">Uncharacterized protein</fullName>
    </submittedName>
</protein>
<evidence type="ECO:0000313" key="1">
    <source>
        <dbReference type="EMBL" id="QHT37271.1"/>
    </source>
</evidence>
<dbReference type="EMBL" id="MN738791">
    <property type="protein sequence ID" value="QHT37271.1"/>
    <property type="molecule type" value="Genomic_DNA"/>
</dbReference>
<accession>A0A6C0F8T1</accession>
<dbReference type="SUPFAM" id="SSF50324">
    <property type="entry name" value="Inorganic pyrophosphatase"/>
    <property type="match status" value="1"/>
</dbReference>
<name>A0A6C0F8T1_9ZZZZ</name>
<proteinExistence type="predicted"/>
<dbReference type="InterPro" id="IPR036649">
    <property type="entry name" value="Pyrophosphatase_sf"/>
</dbReference>